<dbReference type="AlphaFoldDB" id="A0A7M2WV47"/>
<name>A0A7M2WV47_9BACT</name>
<dbReference type="EMBL" id="CP063458">
    <property type="protein sequence ID" value="QOV88360.1"/>
    <property type="molecule type" value="Genomic_DNA"/>
</dbReference>
<accession>A0A7M2WV47</accession>
<organism evidence="1 2">
    <name type="scientific">Humisphaera borealis</name>
    <dbReference type="NCBI Taxonomy" id="2807512"/>
    <lineage>
        <taxon>Bacteria</taxon>
        <taxon>Pseudomonadati</taxon>
        <taxon>Planctomycetota</taxon>
        <taxon>Phycisphaerae</taxon>
        <taxon>Tepidisphaerales</taxon>
        <taxon>Tepidisphaeraceae</taxon>
        <taxon>Humisphaera</taxon>
    </lineage>
</organism>
<evidence type="ECO:0000313" key="1">
    <source>
        <dbReference type="EMBL" id="QOV88360.1"/>
    </source>
</evidence>
<sequence length="426" mass="47998">MFNINLRKPIDRRRFLRAGAVCLALPALEAMLPRGTWAAASPPPKRLLLVARNLGLHAPFFFPDKPGLGYESTRYLRHLEEHRGKFTVFSGVSHLKYFNHHSEPGLFTGVNWDRIKEPAKEHHNSISLDQYAAERMGGDTRYRNLVIGQPVQWNFSWTDRGVPVPTEKSPTAVFRQLFTAGSADEVAGELHRLQTGRSILDQVNAEAKTLSRTLGPEDRQRIELMFSSIRETERSLVRSEAWLNKPKPQVDYPVPRMDPDSNLIRERETLWLDLSRLALQTDSTRVILLTLGDAGRAKLDGLTLAHHDASHHGKDETKIEQLALIEETELKLFSQFLGTMQQVREGEGTLFDHTVILNATNLSNASAHTCENLPILLAGGGFKHQGHVLKDRKDNSPLSNLYVRILQQLGVETQTFGSSTRVMDDV</sequence>
<dbReference type="InterPro" id="IPR011447">
    <property type="entry name" value="DUF1552"/>
</dbReference>
<proteinExistence type="predicted"/>
<dbReference type="InterPro" id="IPR006311">
    <property type="entry name" value="TAT_signal"/>
</dbReference>
<gene>
    <name evidence="1" type="ORF">IPV69_19205</name>
</gene>
<keyword evidence="2" id="KW-1185">Reference proteome</keyword>
<dbReference type="PROSITE" id="PS51318">
    <property type="entry name" value="TAT"/>
    <property type="match status" value="1"/>
</dbReference>
<protein>
    <submittedName>
        <fullName evidence="1">DUF1552 domain-containing protein</fullName>
    </submittedName>
</protein>
<dbReference type="Pfam" id="PF07586">
    <property type="entry name" value="HXXSHH"/>
    <property type="match status" value="1"/>
</dbReference>
<dbReference type="Proteomes" id="UP000593765">
    <property type="component" value="Chromosome"/>
</dbReference>
<dbReference type="KEGG" id="hbs:IPV69_19205"/>
<dbReference type="RefSeq" id="WP_206291339.1">
    <property type="nucleotide sequence ID" value="NZ_CP063458.1"/>
</dbReference>
<reference evidence="1 2" key="1">
    <citation type="submission" date="2020-10" db="EMBL/GenBank/DDBJ databases">
        <title>Wide distribution of Phycisphaera-like planctomycetes from WD2101 soil group in peatlands and genome analysis of the first cultivated representative.</title>
        <authorList>
            <person name="Dedysh S.N."/>
            <person name="Beletsky A.V."/>
            <person name="Ivanova A."/>
            <person name="Kulichevskaya I.S."/>
            <person name="Suzina N.E."/>
            <person name="Philippov D.A."/>
            <person name="Rakitin A.L."/>
            <person name="Mardanov A.V."/>
            <person name="Ravin N.V."/>
        </authorList>
    </citation>
    <scope>NUCLEOTIDE SEQUENCE [LARGE SCALE GENOMIC DNA]</scope>
    <source>
        <strain evidence="1 2">M1803</strain>
    </source>
</reference>
<evidence type="ECO:0000313" key="2">
    <source>
        <dbReference type="Proteomes" id="UP000593765"/>
    </source>
</evidence>